<dbReference type="GO" id="GO:0051536">
    <property type="term" value="F:iron-sulfur cluster binding"/>
    <property type="evidence" value="ECO:0007669"/>
    <property type="project" value="UniProtKB-KW"/>
</dbReference>
<dbReference type="SUPFAM" id="SSF53920">
    <property type="entry name" value="Fe-only hydrogenase"/>
    <property type="match status" value="1"/>
</dbReference>
<dbReference type="AlphaFoldDB" id="A0A212KAY6"/>
<dbReference type="Gene3D" id="3.40.50.1780">
    <property type="match status" value="1"/>
</dbReference>
<dbReference type="GO" id="GO:0046872">
    <property type="term" value="F:metal ion binding"/>
    <property type="evidence" value="ECO:0007669"/>
    <property type="project" value="UniProtKB-KW"/>
</dbReference>
<evidence type="ECO:0000256" key="2">
    <source>
        <dbReference type="ARBA" id="ARBA00023004"/>
    </source>
</evidence>
<keyword evidence="2" id="KW-0408">Iron</keyword>
<dbReference type="EMBL" id="FLUN01000001">
    <property type="protein sequence ID" value="SBW08778.1"/>
    <property type="molecule type" value="Genomic_DNA"/>
</dbReference>
<dbReference type="InterPro" id="IPR027631">
    <property type="entry name" value="Mono_FeFe_hydrog"/>
</dbReference>
<dbReference type="SUPFAM" id="SSF54862">
    <property type="entry name" value="4Fe-4S ferredoxins"/>
    <property type="match status" value="1"/>
</dbReference>
<dbReference type="PANTHER" id="PTHR11615">
    <property type="entry name" value="NITRATE, FORMATE, IRON DEHYDROGENASE"/>
    <property type="match status" value="1"/>
</dbReference>
<dbReference type="NCBIfam" id="TIGR04105">
    <property type="entry name" value="FeFe_hydrog_B1"/>
    <property type="match status" value="1"/>
</dbReference>
<dbReference type="InterPro" id="IPR009016">
    <property type="entry name" value="Fe_hydrogenase"/>
</dbReference>
<keyword evidence="3" id="KW-0411">Iron-sulfur</keyword>
<evidence type="ECO:0000256" key="3">
    <source>
        <dbReference type="ARBA" id="ARBA00023014"/>
    </source>
</evidence>
<accession>A0A212KAY6</accession>
<proteinExistence type="predicted"/>
<sequence length="486" mass="51857">MHPCVGREEKHMPVFETKVQELKNDVLREVATLAWEDKLQGDLWDIPGRIVPGPEATMRCCIYKERAVVASRVKMALGGDRSNPCVVEVMEVACDECPVAEITVGPACRGCIATRCVHACPKDAITVVNHKSVVDHSKCISCGKCVAACPYGAITKNLRPCEKGCKGSAISMGPNKKASIDNDKCISCGNCVYQCPFGAIMDKSYIVDVVQMLRGAERWGYHVYAAVAPSIAGQFAPASFGQMVSGLKALGFYGVYEVALGADMVADLEGEELLEKGELATSCCPAFVDYVEKNFPEQAGLISHTPSPMVMIGKHIKAADPLAKVVFIGPCVAKKKEFRLGKTMGAVDCVMTYEELNPLFESKGIDIGKLKAEALDEASAYGRAFAHSGGVTGAVVQSFKEKGVTKEQFDLKAVPCSGIEACKLAFLKQGKGVLDGNFIEGMACDGGCVQGAGIIIRSPRNQVEVDKHAKEAGGRTIGSAIQDAKK</sequence>
<feature type="domain" description="4Fe-4S ferredoxin-type" evidence="4">
    <location>
        <begin position="130"/>
        <end position="159"/>
    </location>
</feature>
<dbReference type="Gene3D" id="3.30.70.20">
    <property type="match status" value="2"/>
</dbReference>
<dbReference type="Pfam" id="PF02906">
    <property type="entry name" value="Fe_hyd_lg_C"/>
    <property type="match status" value="1"/>
</dbReference>
<reference evidence="5" key="1">
    <citation type="submission" date="2016-04" db="EMBL/GenBank/DDBJ databases">
        <authorList>
            <person name="Evans L.H."/>
            <person name="Alamgir A."/>
            <person name="Owens N."/>
            <person name="Weber N.D."/>
            <person name="Virtaneva K."/>
            <person name="Barbian K."/>
            <person name="Babar A."/>
            <person name="Rosenke K."/>
        </authorList>
    </citation>
    <scope>NUCLEOTIDE SEQUENCE</scope>
    <source>
        <strain evidence="5">86</strain>
    </source>
</reference>
<evidence type="ECO:0000259" key="4">
    <source>
        <dbReference type="PROSITE" id="PS51379"/>
    </source>
</evidence>
<organism evidence="5">
    <name type="scientific">uncultured Eubacteriales bacterium</name>
    <dbReference type="NCBI Taxonomy" id="172733"/>
    <lineage>
        <taxon>Bacteria</taxon>
        <taxon>Bacillati</taxon>
        <taxon>Bacillota</taxon>
        <taxon>Clostridia</taxon>
        <taxon>Eubacteriales</taxon>
        <taxon>environmental samples</taxon>
    </lineage>
</organism>
<protein>
    <submittedName>
        <fullName evidence="5">4Fe-4S binding domain protein</fullName>
    </submittedName>
</protein>
<dbReference type="InterPro" id="IPR050340">
    <property type="entry name" value="Cytosolic_Fe-S_CAF"/>
</dbReference>
<dbReference type="InterPro" id="IPR017900">
    <property type="entry name" value="4Fe4S_Fe_S_CS"/>
</dbReference>
<dbReference type="InterPro" id="IPR004108">
    <property type="entry name" value="Fe_hydrogenase_lsu_C"/>
</dbReference>
<evidence type="ECO:0000256" key="1">
    <source>
        <dbReference type="ARBA" id="ARBA00022723"/>
    </source>
</evidence>
<keyword evidence="1" id="KW-0479">Metal-binding</keyword>
<dbReference type="PROSITE" id="PS00198">
    <property type="entry name" value="4FE4S_FER_1"/>
    <property type="match status" value="1"/>
</dbReference>
<gene>
    <name evidence="5" type="ORF">KL86CLO1_12517</name>
</gene>
<evidence type="ECO:0000313" key="5">
    <source>
        <dbReference type="EMBL" id="SBW08778.1"/>
    </source>
</evidence>
<dbReference type="InterPro" id="IPR017896">
    <property type="entry name" value="4Fe4S_Fe-S-bd"/>
</dbReference>
<dbReference type="Gene3D" id="3.40.950.10">
    <property type="entry name" value="Fe-only Hydrogenase (Larger Subunit), Chain L, domain 3"/>
    <property type="match status" value="1"/>
</dbReference>
<dbReference type="Pfam" id="PF00037">
    <property type="entry name" value="Fer4"/>
    <property type="match status" value="2"/>
</dbReference>
<feature type="domain" description="4Fe-4S ferredoxin-type" evidence="4">
    <location>
        <begin position="98"/>
        <end position="129"/>
    </location>
</feature>
<dbReference type="PROSITE" id="PS51379">
    <property type="entry name" value="4FE4S_FER_2"/>
    <property type="match status" value="3"/>
</dbReference>
<name>A0A212KAY6_9FIRM</name>
<feature type="domain" description="4Fe-4S ferredoxin-type" evidence="4">
    <location>
        <begin position="176"/>
        <end position="205"/>
    </location>
</feature>